<dbReference type="InterPro" id="IPR013955">
    <property type="entry name" value="Rep_factor-A_C"/>
</dbReference>
<evidence type="ECO:0000256" key="1">
    <source>
        <dbReference type="ARBA" id="ARBA00005690"/>
    </source>
</evidence>
<evidence type="ECO:0000256" key="2">
    <source>
        <dbReference type="ARBA" id="ARBA00022723"/>
    </source>
</evidence>
<dbReference type="Proteomes" id="UP000631114">
    <property type="component" value="Unassembled WGS sequence"/>
</dbReference>
<gene>
    <name evidence="8" type="ORF">IFM89_032184</name>
</gene>
<name>A0A835MBC9_9MAGN</name>
<evidence type="ECO:0000256" key="4">
    <source>
        <dbReference type="ARBA" id="ARBA00022833"/>
    </source>
</evidence>
<dbReference type="Pfam" id="PF08646">
    <property type="entry name" value="Rep_fac-A_C"/>
    <property type="match status" value="1"/>
</dbReference>
<dbReference type="EMBL" id="JADFTS010000001">
    <property type="protein sequence ID" value="KAF9626335.1"/>
    <property type="molecule type" value="Genomic_DNA"/>
</dbReference>
<dbReference type="PANTHER" id="PTHR47165">
    <property type="entry name" value="OS03G0429900 PROTEIN"/>
    <property type="match status" value="1"/>
</dbReference>
<dbReference type="CDD" id="cd04476">
    <property type="entry name" value="RPA1_DBD_C"/>
    <property type="match status" value="1"/>
</dbReference>
<evidence type="ECO:0000259" key="7">
    <source>
        <dbReference type="Pfam" id="PF08646"/>
    </source>
</evidence>
<dbReference type="Gene3D" id="2.40.50.140">
    <property type="entry name" value="Nucleic acid-binding proteins"/>
    <property type="match status" value="1"/>
</dbReference>
<keyword evidence="9" id="KW-1185">Reference proteome</keyword>
<keyword evidence="5" id="KW-0238">DNA-binding</keyword>
<dbReference type="OrthoDB" id="1931061at2759"/>
<dbReference type="PANTHER" id="PTHR47165:SF4">
    <property type="entry name" value="OS03G0429900 PROTEIN"/>
    <property type="match status" value="1"/>
</dbReference>
<feature type="compositionally biased region" description="Polar residues" evidence="6">
    <location>
        <begin position="295"/>
        <end position="305"/>
    </location>
</feature>
<keyword evidence="4" id="KW-0862">Zinc</keyword>
<feature type="domain" description="Replication factor A C-terminal" evidence="7">
    <location>
        <begin position="116"/>
        <end position="233"/>
    </location>
</feature>
<evidence type="ECO:0000256" key="5">
    <source>
        <dbReference type="ARBA" id="ARBA00023125"/>
    </source>
</evidence>
<dbReference type="AlphaFoldDB" id="A0A835MBC9"/>
<evidence type="ECO:0000256" key="3">
    <source>
        <dbReference type="ARBA" id="ARBA00022771"/>
    </source>
</evidence>
<evidence type="ECO:0000256" key="6">
    <source>
        <dbReference type="SAM" id="MobiDB-lite"/>
    </source>
</evidence>
<feature type="region of interest" description="Disordered" evidence="6">
    <location>
        <begin position="290"/>
        <end position="337"/>
    </location>
</feature>
<dbReference type="GO" id="GO:0003677">
    <property type="term" value="F:DNA binding"/>
    <property type="evidence" value="ECO:0007669"/>
    <property type="project" value="UniProtKB-KW"/>
</dbReference>
<dbReference type="SUPFAM" id="SSF50249">
    <property type="entry name" value="Nucleic acid-binding proteins"/>
    <property type="match status" value="1"/>
</dbReference>
<keyword evidence="3" id="KW-0863">Zinc-finger</keyword>
<sequence length="385" mass="43608">MFRKGLMLKEIFLKNSSGTELKINLWENAIQLMDNVITYATKSGVGCWLSYLLEAIMINTSLIQQAQPNSISTFKERNISVLQALSSVECNMKDRSLRNRKTLSQILQMLNADSVSCTKIGCRKKVIAKGDHYWCNNCNNAIPSLDARYQLKVRIQDDTESTLITIFGDEAEKLLKHPASELARLIESADGIQTVKAIMDEIIGTSIVFEIKINQYNIQSQGRDGFTANKVTESSHILNDSFQAQLPDNMKQNNSTLMKEKQILLASSNDIPQPSNKKKRSNQTFKRKAYMEFSTGDSNETSRTSVIRPPSKRVRRIKENKSSRETNASTTRKGRPECRRQTIIFTLVVMGSTSKRLSHLMLKGTSKKQKWILLCSYYVGPTDSR</sequence>
<reference evidence="8 9" key="1">
    <citation type="submission" date="2020-10" db="EMBL/GenBank/DDBJ databases">
        <title>The Coptis chinensis genome and diversification of protoberbering-type alkaloids.</title>
        <authorList>
            <person name="Wang B."/>
            <person name="Shu S."/>
            <person name="Song C."/>
            <person name="Liu Y."/>
        </authorList>
    </citation>
    <scope>NUCLEOTIDE SEQUENCE [LARGE SCALE GENOMIC DNA]</scope>
    <source>
        <strain evidence="8">HL-2020</strain>
        <tissue evidence="8">Leaf</tissue>
    </source>
</reference>
<proteinExistence type="inferred from homology"/>
<accession>A0A835MBC9</accession>
<dbReference type="InterPro" id="IPR012340">
    <property type="entry name" value="NA-bd_OB-fold"/>
</dbReference>
<dbReference type="InterPro" id="IPR047192">
    <property type="entry name" value="Euk_RPA1_DBD_C"/>
</dbReference>
<evidence type="ECO:0000313" key="9">
    <source>
        <dbReference type="Proteomes" id="UP000631114"/>
    </source>
</evidence>
<comment type="similarity">
    <text evidence="1">Belongs to the replication factor A protein 1 family.</text>
</comment>
<comment type="caution">
    <text evidence="8">The sequence shown here is derived from an EMBL/GenBank/DDBJ whole genome shotgun (WGS) entry which is preliminary data.</text>
</comment>
<dbReference type="GO" id="GO:0008270">
    <property type="term" value="F:zinc ion binding"/>
    <property type="evidence" value="ECO:0007669"/>
    <property type="project" value="UniProtKB-KW"/>
</dbReference>
<protein>
    <recommendedName>
        <fullName evidence="7">Replication factor A C-terminal domain-containing protein</fullName>
    </recommendedName>
</protein>
<organism evidence="8 9">
    <name type="scientific">Coptis chinensis</name>
    <dbReference type="NCBI Taxonomy" id="261450"/>
    <lineage>
        <taxon>Eukaryota</taxon>
        <taxon>Viridiplantae</taxon>
        <taxon>Streptophyta</taxon>
        <taxon>Embryophyta</taxon>
        <taxon>Tracheophyta</taxon>
        <taxon>Spermatophyta</taxon>
        <taxon>Magnoliopsida</taxon>
        <taxon>Ranunculales</taxon>
        <taxon>Ranunculaceae</taxon>
        <taxon>Coptidoideae</taxon>
        <taxon>Coptis</taxon>
    </lineage>
</organism>
<evidence type="ECO:0000313" key="8">
    <source>
        <dbReference type="EMBL" id="KAF9626335.1"/>
    </source>
</evidence>
<keyword evidence="2" id="KW-0479">Metal-binding</keyword>